<dbReference type="Proteomes" id="UP001142175">
    <property type="component" value="Unassembled WGS sequence"/>
</dbReference>
<evidence type="ECO:0000313" key="1">
    <source>
        <dbReference type="EMBL" id="MCR9013626.1"/>
    </source>
</evidence>
<proteinExistence type="predicted"/>
<gene>
    <name evidence="1" type="ORF">NU887_01200</name>
</gene>
<reference evidence="1" key="1">
    <citation type="submission" date="2022-08" db="EMBL/GenBank/DDBJ databases">
        <authorList>
            <person name="Zhang D."/>
        </authorList>
    </citation>
    <scope>NUCLEOTIDE SEQUENCE</scope>
    <source>
        <strain evidence="1">XJ19-11</strain>
    </source>
</reference>
<sequence>MDLEKKQCYYCGKSILGRIDKKFCDDYCRNSHNNQRRIGDSTEVRNIMGYLKINRNILERILVDGIEKVKIPKERLQQLGYHFKYHTHTYINWKGNVYTYSFEYGFVEMEGGWILVVRDLGDNLSRKEKNIE</sequence>
<dbReference type="EMBL" id="JANSUY010000001">
    <property type="protein sequence ID" value="MCR9013626.1"/>
    <property type="molecule type" value="Genomic_DNA"/>
</dbReference>
<dbReference type="RefSeq" id="WP_258421524.1">
    <property type="nucleotide sequence ID" value="NZ_JANSUY010000001.1"/>
</dbReference>
<dbReference type="AlphaFoldDB" id="A0A9X2SZ78"/>
<name>A0A9X2SZ78_9BACT</name>
<accession>A0A9X2SZ78</accession>
<evidence type="ECO:0000313" key="2">
    <source>
        <dbReference type="Proteomes" id="UP001142175"/>
    </source>
</evidence>
<comment type="caution">
    <text evidence="1">The sequence shown here is derived from an EMBL/GenBank/DDBJ whole genome shotgun (WGS) entry which is preliminary data.</text>
</comment>
<organism evidence="1 2">
    <name type="scientific">Aquiflexum gelatinilyticum</name>
    <dbReference type="NCBI Taxonomy" id="2961943"/>
    <lineage>
        <taxon>Bacteria</taxon>
        <taxon>Pseudomonadati</taxon>
        <taxon>Bacteroidota</taxon>
        <taxon>Cytophagia</taxon>
        <taxon>Cytophagales</taxon>
        <taxon>Cyclobacteriaceae</taxon>
        <taxon>Aquiflexum</taxon>
    </lineage>
</organism>
<protein>
    <submittedName>
        <fullName evidence="1">DUF2116 family Zn-ribbon domain-containing protein</fullName>
    </submittedName>
</protein>
<keyword evidence="2" id="KW-1185">Reference proteome</keyword>